<dbReference type="EMBL" id="VWPV01045015">
    <property type="protein sequence ID" value="NWH67635.1"/>
    <property type="molecule type" value="Genomic_DNA"/>
</dbReference>
<keyword evidence="3" id="KW-1185">Reference proteome</keyword>
<feature type="non-terminal residue" evidence="2">
    <location>
        <position position="1"/>
    </location>
</feature>
<protein>
    <submittedName>
        <fullName evidence="2">UBP36 hydrolase</fullName>
    </submittedName>
</protein>
<feature type="non-terminal residue" evidence="2">
    <location>
        <position position="103"/>
    </location>
</feature>
<dbReference type="OrthoDB" id="420187at2759"/>
<dbReference type="GO" id="GO:0016787">
    <property type="term" value="F:hydrolase activity"/>
    <property type="evidence" value="ECO:0007669"/>
    <property type="project" value="UniProtKB-KW"/>
</dbReference>
<accession>A0A7K4JQQ7</accession>
<feature type="compositionally biased region" description="Polar residues" evidence="1">
    <location>
        <begin position="88"/>
        <end position="103"/>
    </location>
</feature>
<feature type="region of interest" description="Disordered" evidence="1">
    <location>
        <begin position="82"/>
        <end position="103"/>
    </location>
</feature>
<sequence>QPNVVEELLKNSLDKAYGKEVLTWEGETSAVSQDAVHDATSAKNETVIDEWDRELDQGRVKKTKTKLKWDWKRPVSPFQKLKTRRRFWTNTHPAKGTSLSRRL</sequence>
<comment type="caution">
    <text evidence="2">The sequence shown here is derived from an EMBL/GenBank/DDBJ whole genome shotgun (WGS) entry which is preliminary data.</text>
</comment>
<proteinExistence type="predicted"/>
<organism evidence="2 3">
    <name type="scientific">Geococcyx californianus</name>
    <name type="common">Greater roadrunner</name>
    <name type="synonym">Saurothera californiana</name>
    <dbReference type="NCBI Taxonomy" id="8947"/>
    <lineage>
        <taxon>Eukaryota</taxon>
        <taxon>Metazoa</taxon>
        <taxon>Chordata</taxon>
        <taxon>Craniata</taxon>
        <taxon>Vertebrata</taxon>
        <taxon>Euteleostomi</taxon>
        <taxon>Archelosauria</taxon>
        <taxon>Archosauria</taxon>
        <taxon>Dinosauria</taxon>
        <taxon>Saurischia</taxon>
        <taxon>Theropoda</taxon>
        <taxon>Coelurosauria</taxon>
        <taxon>Aves</taxon>
        <taxon>Neognathae</taxon>
        <taxon>Neoaves</taxon>
        <taxon>Otidimorphae</taxon>
        <taxon>Cuculiformes</taxon>
        <taxon>Neomorphidae</taxon>
        <taxon>Geococcyx</taxon>
    </lineage>
</organism>
<dbReference type="Proteomes" id="UP000531151">
    <property type="component" value="Unassembled WGS sequence"/>
</dbReference>
<gene>
    <name evidence="2" type="primary">Usp36</name>
    <name evidence="2" type="ORF">GEOCAL_R04918</name>
</gene>
<name>A0A7K4JQQ7_GEOCA</name>
<evidence type="ECO:0000256" key="1">
    <source>
        <dbReference type="SAM" id="MobiDB-lite"/>
    </source>
</evidence>
<dbReference type="AlphaFoldDB" id="A0A7K4JQQ7"/>
<reference evidence="2 3" key="1">
    <citation type="submission" date="2019-09" db="EMBL/GenBank/DDBJ databases">
        <title>Bird 10,000 Genomes (B10K) Project - Family phase.</title>
        <authorList>
            <person name="Zhang G."/>
        </authorList>
    </citation>
    <scope>NUCLEOTIDE SEQUENCE [LARGE SCALE GENOMIC DNA]</scope>
    <source>
        <strain evidence="2">B10K-CU-031-07</strain>
        <tissue evidence="2">Muscle</tissue>
    </source>
</reference>
<keyword evidence="2" id="KW-0378">Hydrolase</keyword>
<evidence type="ECO:0000313" key="3">
    <source>
        <dbReference type="Proteomes" id="UP000531151"/>
    </source>
</evidence>
<evidence type="ECO:0000313" key="2">
    <source>
        <dbReference type="EMBL" id="NWH67635.1"/>
    </source>
</evidence>